<proteinExistence type="predicted"/>
<evidence type="ECO:0000313" key="2">
    <source>
        <dbReference type="EMBL" id="RIB02350.1"/>
    </source>
</evidence>
<organism evidence="2 3">
    <name type="scientific">Gigaspora rosea</name>
    <dbReference type="NCBI Taxonomy" id="44941"/>
    <lineage>
        <taxon>Eukaryota</taxon>
        <taxon>Fungi</taxon>
        <taxon>Fungi incertae sedis</taxon>
        <taxon>Mucoromycota</taxon>
        <taxon>Glomeromycotina</taxon>
        <taxon>Glomeromycetes</taxon>
        <taxon>Diversisporales</taxon>
        <taxon>Gigasporaceae</taxon>
        <taxon>Gigaspora</taxon>
    </lineage>
</organism>
<protein>
    <recommendedName>
        <fullName evidence="4">Secreted protein</fullName>
    </recommendedName>
</protein>
<dbReference type="AlphaFoldDB" id="A0A397TWC1"/>
<evidence type="ECO:0008006" key="4">
    <source>
        <dbReference type="Google" id="ProtNLM"/>
    </source>
</evidence>
<keyword evidence="3" id="KW-1185">Reference proteome</keyword>
<evidence type="ECO:0000313" key="3">
    <source>
        <dbReference type="Proteomes" id="UP000266673"/>
    </source>
</evidence>
<dbReference type="Proteomes" id="UP000266673">
    <property type="component" value="Unassembled WGS sequence"/>
</dbReference>
<feature type="signal peptide" evidence="1">
    <location>
        <begin position="1"/>
        <end position="19"/>
    </location>
</feature>
<sequence>MLIIIRLCIYFFFFGLSRSWPLHPRSSSVLTAGKDPLFSESGTNRKIGNHGDPLFSHCGRILCFSPLFSRDSVICWFILCFAPQLIRVPCLNL</sequence>
<gene>
    <name evidence="2" type="ORF">C2G38_2125433</name>
</gene>
<reference evidence="2 3" key="1">
    <citation type="submission" date="2018-06" db="EMBL/GenBank/DDBJ databases">
        <title>Comparative genomics reveals the genomic features of Rhizophagus irregularis, R. cerebriforme, R. diaphanum and Gigaspora rosea, and their symbiotic lifestyle signature.</title>
        <authorList>
            <person name="Morin E."/>
            <person name="San Clemente H."/>
            <person name="Chen E.C.H."/>
            <person name="De La Providencia I."/>
            <person name="Hainaut M."/>
            <person name="Kuo A."/>
            <person name="Kohler A."/>
            <person name="Murat C."/>
            <person name="Tang N."/>
            <person name="Roy S."/>
            <person name="Loubradou J."/>
            <person name="Henrissat B."/>
            <person name="Grigoriev I.V."/>
            <person name="Corradi N."/>
            <person name="Roux C."/>
            <person name="Martin F.M."/>
        </authorList>
    </citation>
    <scope>NUCLEOTIDE SEQUENCE [LARGE SCALE GENOMIC DNA]</scope>
    <source>
        <strain evidence="2 3">DAOM 194757</strain>
    </source>
</reference>
<name>A0A397TWC1_9GLOM</name>
<evidence type="ECO:0000256" key="1">
    <source>
        <dbReference type="SAM" id="SignalP"/>
    </source>
</evidence>
<keyword evidence="1" id="KW-0732">Signal</keyword>
<comment type="caution">
    <text evidence="2">The sequence shown here is derived from an EMBL/GenBank/DDBJ whole genome shotgun (WGS) entry which is preliminary data.</text>
</comment>
<accession>A0A397TWC1</accession>
<feature type="chain" id="PRO_5017308880" description="Secreted protein" evidence="1">
    <location>
        <begin position="20"/>
        <end position="93"/>
    </location>
</feature>
<dbReference type="EMBL" id="QKWP01002726">
    <property type="protein sequence ID" value="RIB02350.1"/>
    <property type="molecule type" value="Genomic_DNA"/>
</dbReference>